<dbReference type="InterPro" id="IPR016039">
    <property type="entry name" value="Thiolase-like"/>
</dbReference>
<dbReference type="Gene3D" id="3.40.47.10">
    <property type="match status" value="2"/>
</dbReference>
<name>A0A502BQQ4_9HYPH</name>
<dbReference type="PIRSF" id="PIRSF000447">
    <property type="entry name" value="KAS_II"/>
    <property type="match status" value="1"/>
</dbReference>
<reference evidence="15 16" key="1">
    <citation type="journal article" date="2003" name="Int. J. Syst. Evol. Microbiol.">
        <title>Towards a standardized format for the description of a novel species (of an established genus): Ochrobactrum gallinifaecis sp. nov.</title>
        <authorList>
            <person name="Kampfer P."/>
            <person name="Buczolits S."/>
            <person name="Albrecht A."/>
            <person name="Busse H.J."/>
            <person name="Stackebrandt E."/>
        </authorList>
    </citation>
    <scope>NUCLEOTIDE SEQUENCE [LARGE SCALE GENOMIC DNA]</scope>
    <source>
        <strain evidence="15 16">ISO 196</strain>
    </source>
</reference>
<keyword evidence="10 11" id="KW-0012">Acyltransferase</keyword>
<comment type="pathway">
    <text evidence="1 11">Lipid metabolism; fatty acid biosynthesis.</text>
</comment>
<sequence length="419" mass="44223">MRRVVITGLGLVSPLASGVEETWKRLIASESGARRVTEFEVDDLPCQIACRIPLGDGTNGTFNPDLHMEPKEQRKVDPFIVYAVGAADQALDDANWHPQSDEDQVRTGVLIGSGIGGIEGIVEAGYTLRDKGPRRISPFFIPGRLINLASGHVSIKHKLRGPNHSVVTACATGTHAIGDAARLIAFGDADVMVAGGTESPVSRISLAGFAACKTLSTKRNDDPTAASRPYDIDRDGFVMGEGAGVVVLEELEHALARGAKIYAEVVGYGLSGDAYHITAPTENGEGAERCMVAALKRADITPDQLDYINAHGTSTMADTIELGAVERVVGDAASKISMSSTKSSIGHLLGAAGAAEAIFSTLAIRDNIAPPTLNLDNPAVETKIDLVPRKARERKIDVALSNSFGFGGTNASLVLRRYS</sequence>
<dbReference type="InterPro" id="IPR014030">
    <property type="entry name" value="Ketoacyl_synth_N"/>
</dbReference>
<accession>A0A502BQQ4</accession>
<dbReference type="NCBIfam" id="NF004970">
    <property type="entry name" value="PRK06333.1"/>
    <property type="match status" value="1"/>
</dbReference>
<dbReference type="PROSITE" id="PS52004">
    <property type="entry name" value="KS3_2"/>
    <property type="match status" value="1"/>
</dbReference>
<proteinExistence type="inferred from homology"/>
<keyword evidence="8" id="KW-0443">Lipid metabolism</keyword>
<evidence type="ECO:0000256" key="8">
    <source>
        <dbReference type="ARBA" id="ARBA00023098"/>
    </source>
</evidence>
<comment type="similarity">
    <text evidence="2 11 13">Belongs to the thiolase-like superfamily. Beta-ketoacyl-ACP synthases family.</text>
</comment>
<protein>
    <recommendedName>
        <fullName evidence="4 11">3-oxoacyl-[acyl-carrier-protein] synthase 2</fullName>
        <ecNumber evidence="3 11">2.3.1.179</ecNumber>
    </recommendedName>
</protein>
<gene>
    <name evidence="15" type="primary">fabF</name>
    <name evidence="15" type="ORF">FHY56_05665</name>
</gene>
<dbReference type="AlphaFoldDB" id="A0A502BQQ4"/>
<evidence type="ECO:0000256" key="5">
    <source>
        <dbReference type="ARBA" id="ARBA00022516"/>
    </source>
</evidence>
<dbReference type="Proteomes" id="UP000315388">
    <property type="component" value="Unassembled WGS sequence"/>
</dbReference>
<comment type="function">
    <text evidence="11">Involved in the type II fatty acid elongation cycle. Catalyzes the elongation of a wide range of acyl-ACP by the addition of two carbons from malonyl-ACP to an acyl acceptor. Can efficiently catalyze the conversion of palmitoleoyl-ACP (cis-hexadec-9-enoyl-ACP) to cis-vaccenoyl-ACP (cis-octadec-11-enoyl-ACP), an essential step in the thermal regulation of fatty acid composition.</text>
</comment>
<dbReference type="SUPFAM" id="SSF53901">
    <property type="entry name" value="Thiolase-like"/>
    <property type="match status" value="2"/>
</dbReference>
<dbReference type="RefSeq" id="WP_140904202.1">
    <property type="nucleotide sequence ID" value="NZ_JBHTMD010000007.1"/>
</dbReference>
<dbReference type="CDD" id="cd00834">
    <property type="entry name" value="KAS_I_II"/>
    <property type="match status" value="1"/>
</dbReference>
<keyword evidence="5 11" id="KW-0444">Lipid biosynthesis</keyword>
<dbReference type="GO" id="GO:0006633">
    <property type="term" value="P:fatty acid biosynthetic process"/>
    <property type="evidence" value="ECO:0007669"/>
    <property type="project" value="UniProtKB-UniRule"/>
</dbReference>
<keyword evidence="16" id="KW-1185">Reference proteome</keyword>
<dbReference type="Pfam" id="PF00109">
    <property type="entry name" value="ketoacyl-synt"/>
    <property type="match status" value="1"/>
</dbReference>
<evidence type="ECO:0000256" key="3">
    <source>
        <dbReference type="ARBA" id="ARBA00012356"/>
    </source>
</evidence>
<keyword evidence="7" id="KW-0276">Fatty acid metabolism</keyword>
<organism evidence="15 16">
    <name type="scientific">Brucella gallinifaecis</name>
    <dbReference type="NCBI Taxonomy" id="215590"/>
    <lineage>
        <taxon>Bacteria</taxon>
        <taxon>Pseudomonadati</taxon>
        <taxon>Pseudomonadota</taxon>
        <taxon>Alphaproteobacteria</taxon>
        <taxon>Hyphomicrobiales</taxon>
        <taxon>Brucellaceae</taxon>
        <taxon>Brucella/Ochrobactrum group</taxon>
        <taxon>Brucella</taxon>
    </lineage>
</organism>
<dbReference type="InterPro" id="IPR017568">
    <property type="entry name" value="3-oxoacyl-ACP_synth-2"/>
</dbReference>
<evidence type="ECO:0000256" key="6">
    <source>
        <dbReference type="ARBA" id="ARBA00022679"/>
    </source>
</evidence>
<dbReference type="EC" id="2.3.1.179" evidence="3 11"/>
<dbReference type="InterPro" id="IPR020841">
    <property type="entry name" value="PKS_Beta-ketoAc_synthase_dom"/>
</dbReference>
<dbReference type="SMART" id="SM00825">
    <property type="entry name" value="PKS_KS"/>
    <property type="match status" value="1"/>
</dbReference>
<comment type="caution">
    <text evidence="15">The sequence shown here is derived from an EMBL/GenBank/DDBJ whole genome shotgun (WGS) entry which is preliminary data.</text>
</comment>
<evidence type="ECO:0000256" key="10">
    <source>
        <dbReference type="ARBA" id="ARBA00023315"/>
    </source>
</evidence>
<evidence type="ECO:0000313" key="15">
    <source>
        <dbReference type="EMBL" id="TPF76150.1"/>
    </source>
</evidence>
<keyword evidence="9 11" id="KW-0275">Fatty acid biosynthesis</keyword>
<evidence type="ECO:0000256" key="13">
    <source>
        <dbReference type="RuleBase" id="RU003694"/>
    </source>
</evidence>
<dbReference type="NCBIfam" id="NF005589">
    <property type="entry name" value="PRK07314.1"/>
    <property type="match status" value="1"/>
</dbReference>
<dbReference type="EMBL" id="VEWJ01000003">
    <property type="protein sequence ID" value="TPF76150.1"/>
    <property type="molecule type" value="Genomic_DNA"/>
</dbReference>
<dbReference type="PANTHER" id="PTHR11712">
    <property type="entry name" value="POLYKETIDE SYNTHASE-RELATED"/>
    <property type="match status" value="1"/>
</dbReference>
<evidence type="ECO:0000256" key="12">
    <source>
        <dbReference type="PIRSR" id="PIRSR000447-1"/>
    </source>
</evidence>
<comment type="catalytic activity">
    <reaction evidence="11">
        <text>a fatty acyl-[ACP] + malonyl-[ACP] + H(+) = a 3-oxoacyl-[ACP] + holo-[ACP] + CO2</text>
        <dbReference type="Rhea" id="RHEA:22836"/>
        <dbReference type="Rhea" id="RHEA-COMP:9623"/>
        <dbReference type="Rhea" id="RHEA-COMP:9685"/>
        <dbReference type="Rhea" id="RHEA-COMP:9916"/>
        <dbReference type="Rhea" id="RHEA-COMP:14125"/>
        <dbReference type="ChEBI" id="CHEBI:15378"/>
        <dbReference type="ChEBI" id="CHEBI:16526"/>
        <dbReference type="ChEBI" id="CHEBI:64479"/>
        <dbReference type="ChEBI" id="CHEBI:78449"/>
        <dbReference type="ChEBI" id="CHEBI:78776"/>
        <dbReference type="ChEBI" id="CHEBI:138651"/>
    </reaction>
</comment>
<evidence type="ECO:0000256" key="1">
    <source>
        <dbReference type="ARBA" id="ARBA00005194"/>
    </source>
</evidence>
<evidence type="ECO:0000256" key="2">
    <source>
        <dbReference type="ARBA" id="ARBA00008467"/>
    </source>
</evidence>
<dbReference type="FunFam" id="3.40.47.10:FF:000015">
    <property type="entry name" value="3-oxoacyl-[acyl-carrier-protein] synthase, mitochondrial"/>
    <property type="match status" value="1"/>
</dbReference>
<dbReference type="NCBIfam" id="TIGR03150">
    <property type="entry name" value="fabF"/>
    <property type="match status" value="1"/>
</dbReference>
<comment type="catalytic activity">
    <reaction evidence="11">
        <text>(9Z)-hexadecenoyl-[ACP] + malonyl-[ACP] + H(+) = 3-oxo-(11Z)-octadecenoyl-[ACP] + holo-[ACP] + CO2</text>
        <dbReference type="Rhea" id="RHEA:55040"/>
        <dbReference type="Rhea" id="RHEA-COMP:9623"/>
        <dbReference type="Rhea" id="RHEA-COMP:9685"/>
        <dbReference type="Rhea" id="RHEA-COMP:10800"/>
        <dbReference type="Rhea" id="RHEA-COMP:14074"/>
        <dbReference type="ChEBI" id="CHEBI:15378"/>
        <dbReference type="ChEBI" id="CHEBI:16526"/>
        <dbReference type="ChEBI" id="CHEBI:64479"/>
        <dbReference type="ChEBI" id="CHEBI:78449"/>
        <dbReference type="ChEBI" id="CHEBI:83989"/>
        <dbReference type="ChEBI" id="CHEBI:138538"/>
        <dbReference type="EC" id="2.3.1.179"/>
    </reaction>
</comment>
<evidence type="ECO:0000313" key="16">
    <source>
        <dbReference type="Proteomes" id="UP000315388"/>
    </source>
</evidence>
<feature type="active site" description="For beta-ketoacyl synthase activity" evidence="12">
    <location>
        <position position="170"/>
    </location>
</feature>
<dbReference type="Pfam" id="PF02801">
    <property type="entry name" value="Ketoacyl-synt_C"/>
    <property type="match status" value="1"/>
</dbReference>
<dbReference type="InterPro" id="IPR000794">
    <property type="entry name" value="Beta-ketoacyl_synthase"/>
</dbReference>
<dbReference type="GO" id="GO:0005829">
    <property type="term" value="C:cytosol"/>
    <property type="evidence" value="ECO:0007669"/>
    <property type="project" value="TreeGrafter"/>
</dbReference>
<dbReference type="PROSITE" id="PS00606">
    <property type="entry name" value="KS3_1"/>
    <property type="match status" value="1"/>
</dbReference>
<dbReference type="UniPathway" id="UPA00094"/>
<evidence type="ECO:0000259" key="14">
    <source>
        <dbReference type="PROSITE" id="PS52004"/>
    </source>
</evidence>
<evidence type="ECO:0000256" key="4">
    <source>
        <dbReference type="ARBA" id="ARBA00014657"/>
    </source>
</evidence>
<dbReference type="OrthoDB" id="9808669at2"/>
<keyword evidence="6 11" id="KW-0808">Transferase</keyword>
<evidence type="ECO:0000256" key="7">
    <source>
        <dbReference type="ARBA" id="ARBA00022832"/>
    </source>
</evidence>
<dbReference type="InterPro" id="IPR014031">
    <property type="entry name" value="Ketoacyl_synth_C"/>
</dbReference>
<dbReference type="GO" id="GO:0004315">
    <property type="term" value="F:3-oxoacyl-[acyl-carrier-protein] synthase activity"/>
    <property type="evidence" value="ECO:0007669"/>
    <property type="project" value="UniProtKB-UniRule"/>
</dbReference>
<dbReference type="PANTHER" id="PTHR11712:SF321">
    <property type="entry name" value="3-OXOACYL-[ACYL-CARRIER-PROTEIN] SYNTHASE 2"/>
    <property type="match status" value="1"/>
</dbReference>
<evidence type="ECO:0000256" key="9">
    <source>
        <dbReference type="ARBA" id="ARBA00023160"/>
    </source>
</evidence>
<evidence type="ECO:0000256" key="11">
    <source>
        <dbReference type="PIRNR" id="PIRNR000447"/>
    </source>
</evidence>
<feature type="domain" description="Ketosynthase family 3 (KS3)" evidence="14">
    <location>
        <begin position="1"/>
        <end position="417"/>
    </location>
</feature>
<dbReference type="FunFam" id="3.40.47.10:FF:000024">
    <property type="entry name" value="3-oxoacyl-[acyl-carrier-protein] synthase, mitochondrial"/>
    <property type="match status" value="1"/>
</dbReference>
<dbReference type="InterPro" id="IPR018201">
    <property type="entry name" value="Ketoacyl_synth_AS"/>
</dbReference>